<organism evidence="2 3">
    <name type="scientific">Actinomadura litoris</name>
    <dbReference type="NCBI Taxonomy" id="2678616"/>
    <lineage>
        <taxon>Bacteria</taxon>
        <taxon>Bacillati</taxon>
        <taxon>Actinomycetota</taxon>
        <taxon>Actinomycetes</taxon>
        <taxon>Streptosporangiales</taxon>
        <taxon>Thermomonosporaceae</taxon>
        <taxon>Actinomadura</taxon>
    </lineage>
</organism>
<proteinExistence type="predicted"/>
<protein>
    <submittedName>
        <fullName evidence="2">Uncharacterized protein</fullName>
    </submittedName>
</protein>
<comment type="caution">
    <text evidence="2">The sequence shown here is derived from an EMBL/GenBank/DDBJ whole genome shotgun (WGS) entry which is preliminary data.</text>
</comment>
<dbReference type="RefSeq" id="WP_156214642.1">
    <property type="nucleotide sequence ID" value="NZ_WOFH01000001.1"/>
</dbReference>
<dbReference type="EMBL" id="WOFH01000001">
    <property type="protein sequence ID" value="MUN35759.1"/>
    <property type="molecule type" value="Genomic_DNA"/>
</dbReference>
<evidence type="ECO:0000313" key="2">
    <source>
        <dbReference type="EMBL" id="MUN35759.1"/>
    </source>
</evidence>
<evidence type="ECO:0000256" key="1">
    <source>
        <dbReference type="SAM" id="MobiDB-lite"/>
    </source>
</evidence>
<evidence type="ECO:0000313" key="3">
    <source>
        <dbReference type="Proteomes" id="UP000432015"/>
    </source>
</evidence>
<dbReference type="Proteomes" id="UP000432015">
    <property type="component" value="Unassembled WGS sequence"/>
</dbReference>
<feature type="compositionally biased region" description="Basic and acidic residues" evidence="1">
    <location>
        <begin position="1"/>
        <end position="19"/>
    </location>
</feature>
<sequence>MPDERKNDEDKPLADRRAEAGAAPEDPNAEGDFAEEHTPGPTDPANAEADAPGGEDDGYSPQTEVP</sequence>
<accession>A0A7K1KU98</accession>
<name>A0A7K1KU98_9ACTN</name>
<keyword evidence="3" id="KW-1185">Reference proteome</keyword>
<reference evidence="2 3" key="1">
    <citation type="submission" date="2019-11" db="EMBL/GenBank/DDBJ databases">
        <authorList>
            <person name="Cao P."/>
        </authorList>
    </citation>
    <scope>NUCLEOTIDE SEQUENCE [LARGE SCALE GENOMIC DNA]</scope>
    <source>
        <strain evidence="2 3">NEAU-AAG5</strain>
    </source>
</reference>
<dbReference type="AlphaFoldDB" id="A0A7K1KU98"/>
<gene>
    <name evidence="2" type="ORF">GNZ18_03985</name>
</gene>
<feature type="region of interest" description="Disordered" evidence="1">
    <location>
        <begin position="1"/>
        <end position="66"/>
    </location>
</feature>